<dbReference type="InterPro" id="IPR004193">
    <property type="entry name" value="Glyco_hydro_13_N"/>
</dbReference>
<dbReference type="PATRIC" id="fig|1433289.7.peg.1675"/>
<sequence>MWAPHAEQIQVIGDFTGWFDEPLDMTKNHIGVWEVSSALPEEGQVYKFLVKRKGDVILKS</sequence>
<dbReference type="AlphaFoldDB" id="A0A0E2QGE6"/>
<dbReference type="InterPro" id="IPR014756">
    <property type="entry name" value="Ig_E-set"/>
</dbReference>
<dbReference type="Proteomes" id="UP000024559">
    <property type="component" value="Chromosome"/>
</dbReference>
<protein>
    <recommendedName>
        <fullName evidence="1">Glycoside hydrolase family 13 N-terminal domain-containing protein</fullName>
    </recommendedName>
</protein>
<dbReference type="InterPro" id="IPR013783">
    <property type="entry name" value="Ig-like_fold"/>
</dbReference>
<name>A0A0E2QGE6_STRTR</name>
<evidence type="ECO:0000313" key="3">
    <source>
        <dbReference type="Proteomes" id="UP000024559"/>
    </source>
</evidence>
<dbReference type="EMBL" id="AZJT01000060">
    <property type="protein sequence ID" value="ETW88646.1"/>
    <property type="molecule type" value="Genomic_DNA"/>
</dbReference>
<organism evidence="2 3">
    <name type="scientific">Streptococcus thermophilus M17PTZA496</name>
    <dbReference type="NCBI Taxonomy" id="1433289"/>
    <lineage>
        <taxon>Bacteria</taxon>
        <taxon>Bacillati</taxon>
        <taxon>Bacillota</taxon>
        <taxon>Bacilli</taxon>
        <taxon>Lactobacillales</taxon>
        <taxon>Streptococcaceae</taxon>
        <taxon>Streptococcus</taxon>
    </lineage>
</organism>
<comment type="caution">
    <text evidence="2">The sequence shown here is derived from an EMBL/GenBank/DDBJ whole genome shotgun (WGS) entry which is preliminary data.</text>
</comment>
<dbReference type="SUPFAM" id="SSF81296">
    <property type="entry name" value="E set domains"/>
    <property type="match status" value="1"/>
</dbReference>
<proteinExistence type="predicted"/>
<dbReference type="GO" id="GO:0005975">
    <property type="term" value="P:carbohydrate metabolic process"/>
    <property type="evidence" value="ECO:0007669"/>
    <property type="project" value="InterPro"/>
</dbReference>
<dbReference type="GO" id="GO:0004553">
    <property type="term" value="F:hydrolase activity, hydrolyzing O-glycosyl compounds"/>
    <property type="evidence" value="ECO:0007669"/>
    <property type="project" value="InterPro"/>
</dbReference>
<evidence type="ECO:0000313" key="2">
    <source>
        <dbReference type="EMBL" id="ETW88646.1"/>
    </source>
</evidence>
<dbReference type="Pfam" id="PF02922">
    <property type="entry name" value="CBM_48"/>
    <property type="match status" value="1"/>
</dbReference>
<gene>
    <name evidence="2" type="ORF">X841_08070</name>
</gene>
<feature type="domain" description="Glycoside hydrolase family 13 N-terminal" evidence="1">
    <location>
        <begin position="1"/>
        <end position="54"/>
    </location>
</feature>
<dbReference type="HOGENOM" id="CLU_2940056_0_0_9"/>
<evidence type="ECO:0000259" key="1">
    <source>
        <dbReference type="Pfam" id="PF02922"/>
    </source>
</evidence>
<accession>A0A0E2QGE6</accession>
<reference evidence="3" key="1">
    <citation type="submission" date="2013-12" db="EMBL/GenBank/DDBJ databases">
        <title>Genome sequences of Streptococcus thermophilus strains MTH17CL396 and M17PTZA496 isolated from Fontina cheese in Valle d'Aosta region (Italy).</title>
        <authorList>
            <person name="Treu L."/>
            <person name="Giacomini A."/>
            <person name="Corich V."/>
            <person name="Vendramin V."/>
            <person name="Bovo B."/>
        </authorList>
    </citation>
    <scope>NUCLEOTIDE SEQUENCE [LARGE SCALE GENOMIC DNA]</scope>
    <source>
        <strain evidence="3">M17PTZA496</strain>
    </source>
</reference>
<dbReference type="Gene3D" id="2.60.40.10">
    <property type="entry name" value="Immunoglobulins"/>
    <property type="match status" value="1"/>
</dbReference>